<evidence type="ECO:0000259" key="1">
    <source>
        <dbReference type="Pfam" id="PF04253"/>
    </source>
</evidence>
<protein>
    <recommendedName>
        <fullName evidence="1">Transferrin receptor-like dimerisation domain-containing protein</fullName>
    </recommendedName>
</protein>
<dbReference type="InterPro" id="IPR039373">
    <property type="entry name" value="Peptidase_M28B"/>
</dbReference>
<dbReference type="Pfam" id="PF04253">
    <property type="entry name" value="TFR_dimer"/>
    <property type="match status" value="1"/>
</dbReference>
<name>A0A0H5QIN9_9EUKA</name>
<dbReference type="AlphaFoldDB" id="A0A0H5QIN9"/>
<dbReference type="PANTHER" id="PTHR10404:SF46">
    <property type="entry name" value="VACUOLAR PROTEIN SORTING-ASSOCIATED PROTEIN 70"/>
    <property type="match status" value="1"/>
</dbReference>
<dbReference type="InterPro" id="IPR036757">
    <property type="entry name" value="TFR-like_dimer_dom_sf"/>
</dbReference>
<evidence type="ECO:0000313" key="2">
    <source>
        <dbReference type="EMBL" id="CRZ01950.1"/>
    </source>
</evidence>
<dbReference type="InterPro" id="IPR007365">
    <property type="entry name" value="TFR-like_dimer_dom"/>
</dbReference>
<feature type="domain" description="Transferrin receptor-like dimerisation" evidence="1">
    <location>
        <begin position="39"/>
        <end position="153"/>
    </location>
</feature>
<accession>A0A0H5QIN9</accession>
<proteinExistence type="predicted"/>
<reference evidence="2" key="1">
    <citation type="submission" date="2015-04" db="EMBL/GenBank/DDBJ databases">
        <title>The genome sequence of the plant pathogenic Rhizarian Plasmodiophora brassicae reveals insights in its biotrophic life cycle and the origin of chitin synthesis.</title>
        <authorList>
            <person name="Schwelm A."/>
            <person name="Fogelqvist J."/>
            <person name="Knaust A."/>
            <person name="Julke S."/>
            <person name="Lilja T."/>
            <person name="Dhandapani V."/>
            <person name="Bonilla-Rosso G."/>
            <person name="Karlsson M."/>
            <person name="Shevchenko A."/>
            <person name="Choi S.R."/>
            <person name="Kim H.G."/>
            <person name="Park J.Y."/>
            <person name="Lim Y.P."/>
            <person name="Ludwig-Muller J."/>
            <person name="Dixelius C."/>
        </authorList>
    </citation>
    <scope>NUCLEOTIDE SEQUENCE</scope>
    <source>
        <tissue evidence="2">Potato root galls</tissue>
    </source>
</reference>
<sequence>MSMVQCFVDVLPLRLREYAEALSVYIDKLASEVSTVHADMPRLRSIASKFEQAAGVVDDVAASLDNLAVPSEKELAQVNDRLAFLERRFLLDRPLPDRDEMYYRHAVYAPGLYTGYGASVLPGIRYAFTTNNTSLQSEQIQILYERIQDAIGFLCLPQS</sequence>
<organism evidence="2">
    <name type="scientific">Spongospora subterranea</name>
    <dbReference type="NCBI Taxonomy" id="70186"/>
    <lineage>
        <taxon>Eukaryota</taxon>
        <taxon>Sar</taxon>
        <taxon>Rhizaria</taxon>
        <taxon>Endomyxa</taxon>
        <taxon>Phytomyxea</taxon>
        <taxon>Plasmodiophorida</taxon>
        <taxon>Plasmodiophoridae</taxon>
        <taxon>Spongospora</taxon>
    </lineage>
</organism>
<dbReference type="SUPFAM" id="SSF47672">
    <property type="entry name" value="Transferrin receptor-like dimerisation domain"/>
    <property type="match status" value="1"/>
</dbReference>
<dbReference type="Gene3D" id="1.20.930.40">
    <property type="entry name" value="Transferrin receptor-like, dimerisation domain"/>
    <property type="match status" value="1"/>
</dbReference>
<dbReference type="PANTHER" id="PTHR10404">
    <property type="entry name" value="N-ACETYLATED-ALPHA-LINKED ACIDIC DIPEPTIDASE"/>
    <property type="match status" value="1"/>
</dbReference>
<dbReference type="EMBL" id="HACM01001508">
    <property type="protein sequence ID" value="CRZ01950.1"/>
    <property type="molecule type" value="Transcribed_RNA"/>
</dbReference>